<organism evidence="2 3">
    <name type="scientific">Candida albicans P78048</name>
    <dbReference type="NCBI Taxonomy" id="1094989"/>
    <lineage>
        <taxon>Eukaryota</taxon>
        <taxon>Fungi</taxon>
        <taxon>Dikarya</taxon>
        <taxon>Ascomycota</taxon>
        <taxon>Saccharomycotina</taxon>
        <taxon>Pichiomycetes</taxon>
        <taxon>Debaryomycetaceae</taxon>
        <taxon>Candida/Lodderomyces clade</taxon>
        <taxon>Candida</taxon>
    </lineage>
</organism>
<keyword evidence="1" id="KW-0472">Membrane</keyword>
<comment type="caution">
    <text evidence="2">The sequence shown here is derived from an EMBL/GenBank/DDBJ whole genome shotgun (WGS) entry which is preliminary data.</text>
</comment>
<protein>
    <recommendedName>
        <fullName evidence="4">Transmembrane protein</fullName>
    </recommendedName>
</protein>
<keyword evidence="1" id="KW-0812">Transmembrane</keyword>
<evidence type="ECO:0008006" key="4">
    <source>
        <dbReference type="Google" id="ProtNLM"/>
    </source>
</evidence>
<gene>
    <name evidence="2" type="ORF">MG3_01254</name>
</gene>
<keyword evidence="1" id="KW-1133">Transmembrane helix</keyword>
<feature type="transmembrane region" description="Helical" evidence="1">
    <location>
        <begin position="87"/>
        <end position="106"/>
    </location>
</feature>
<evidence type="ECO:0000313" key="3">
    <source>
        <dbReference type="Proteomes" id="UP000030161"/>
    </source>
</evidence>
<sequence length="129" mass="15330">MSSNTEKPLRRERMAATAATTTKFKLYILTRKRDKQVQKKTQKLLNYAPSNKIFTTTPSSSAPLSFFFCRTKSKPTFNLETIDYQQFLLIYFFFSFSFIRFIYFAYNNSKVFIKIYYPNQTNDRKTPNS</sequence>
<dbReference type="EMBL" id="AJIX01000009">
    <property type="protein sequence ID" value="KGR16526.1"/>
    <property type="molecule type" value="Genomic_DNA"/>
</dbReference>
<name>A0AB34PX99_CANAX</name>
<dbReference type="AlphaFoldDB" id="A0AB34PX99"/>
<reference evidence="2 3" key="1">
    <citation type="submission" date="2013-12" db="EMBL/GenBank/DDBJ databases">
        <title>The Genome Sequence of Candida albicans P78048.</title>
        <authorList>
            <consortium name="The Broad Institute Genome Sequencing Platform"/>
            <consortium name="The Broad Institute Genome Sequencing Center for Infectious Disease"/>
            <person name="Cuomo C."/>
            <person name="Bennett R."/>
            <person name="Hirakawa M."/>
            <person name="Noverr M."/>
            <person name="Mitchell A."/>
            <person name="Young S.K."/>
            <person name="Zeng Q."/>
            <person name="Gargeya S."/>
            <person name="Fitzgerald M."/>
            <person name="Abouelleil A."/>
            <person name="Alvarado L."/>
            <person name="Berlin A.M."/>
            <person name="Chapman S.B."/>
            <person name="Dewar J."/>
            <person name="Goldberg J."/>
            <person name="Griggs A."/>
            <person name="Gujja S."/>
            <person name="Hansen M."/>
            <person name="Howarth C."/>
            <person name="Imamovic A."/>
            <person name="Larimer J."/>
            <person name="McCowan C."/>
            <person name="Murphy C."/>
            <person name="Pearson M."/>
            <person name="Priest M."/>
            <person name="Roberts A."/>
            <person name="Saif S."/>
            <person name="Shea T."/>
            <person name="Sykes S."/>
            <person name="Wortman J."/>
            <person name="Nusbaum C."/>
            <person name="Birren B."/>
        </authorList>
    </citation>
    <scope>NUCLEOTIDE SEQUENCE [LARGE SCALE GENOMIC DNA]</scope>
    <source>
        <strain evidence="2 3">P78048</strain>
    </source>
</reference>
<dbReference type="Proteomes" id="UP000030161">
    <property type="component" value="Unassembled WGS sequence"/>
</dbReference>
<accession>A0AB34PX99</accession>
<proteinExistence type="predicted"/>
<evidence type="ECO:0000256" key="1">
    <source>
        <dbReference type="SAM" id="Phobius"/>
    </source>
</evidence>
<evidence type="ECO:0000313" key="2">
    <source>
        <dbReference type="EMBL" id="KGR16526.1"/>
    </source>
</evidence>